<keyword evidence="7 11" id="KW-0238">DNA-binding</keyword>
<dbReference type="InterPro" id="IPR027417">
    <property type="entry name" value="P-loop_NTPase"/>
</dbReference>
<comment type="similarity">
    <text evidence="10 11">Belongs to the ABC transporter superfamily. ABCF family. Uup subfamily.</text>
</comment>
<reference evidence="13 14" key="1">
    <citation type="submission" date="2009-08" db="EMBL/GenBank/DDBJ databases">
        <authorList>
            <person name="Qin X."/>
            <person name="Bachman B."/>
            <person name="Battles P."/>
            <person name="Bell A."/>
            <person name="Bess C."/>
            <person name="Bickham C."/>
            <person name="Chaboub L."/>
            <person name="Chen D."/>
            <person name="Coyle M."/>
            <person name="Deiros D.R."/>
            <person name="Dinh H."/>
            <person name="Forbes L."/>
            <person name="Fowler G."/>
            <person name="Francisco L."/>
            <person name="Fu Q."/>
            <person name="Gubbala S."/>
            <person name="Hale W."/>
            <person name="Han Y."/>
            <person name="Hemphill L."/>
            <person name="Highlander S.K."/>
            <person name="Hirani K."/>
            <person name="Hogues M."/>
            <person name="Jackson L."/>
            <person name="Jakkamsetti A."/>
            <person name="Javaid M."/>
            <person name="Jiang H."/>
            <person name="Korchina V."/>
            <person name="Kovar C."/>
            <person name="Lara F."/>
            <person name="Lee S."/>
            <person name="Mata R."/>
            <person name="Mathew T."/>
            <person name="Moen C."/>
            <person name="Morales K."/>
            <person name="Munidasa M."/>
            <person name="Nazareth L."/>
            <person name="Ngo R."/>
            <person name="Nguyen L."/>
            <person name="Okwuonu G."/>
            <person name="Ongeri F."/>
            <person name="Patil S."/>
            <person name="Petrosino J."/>
            <person name="Pham C."/>
            <person name="Pham P."/>
            <person name="Pu L.-L."/>
            <person name="Puazo M."/>
            <person name="Raj R."/>
            <person name="Reid J."/>
            <person name="Rouhana J."/>
            <person name="Saada N."/>
            <person name="Shang Y."/>
            <person name="Simmons D."/>
            <person name="Thornton R."/>
            <person name="Warren J."/>
            <person name="Weissenberger G."/>
            <person name="Zhang J."/>
            <person name="Zhang L."/>
            <person name="Zhou C."/>
            <person name="Zhu D."/>
            <person name="Muzny D."/>
            <person name="Worley K."/>
            <person name="Gibbs R."/>
        </authorList>
    </citation>
    <scope>NUCLEOTIDE SEQUENCE [LARGE SCALE GENOMIC DNA]</scope>
    <source>
        <strain evidence="14">ATCC 15826 / DSM 8339 / NCTC 10426 / 6573</strain>
    </source>
</reference>
<dbReference type="Gene3D" id="1.10.287.380">
    <property type="entry name" value="Valyl-tRNA synthetase, C-terminal domain"/>
    <property type="match status" value="1"/>
</dbReference>
<feature type="coiled-coil region" evidence="11">
    <location>
        <begin position="674"/>
        <end position="701"/>
    </location>
</feature>
<evidence type="ECO:0000256" key="6">
    <source>
        <dbReference type="ARBA" id="ARBA00022840"/>
    </source>
</evidence>
<evidence type="ECO:0000313" key="13">
    <source>
        <dbReference type="EMBL" id="EEV89191.1"/>
    </source>
</evidence>
<dbReference type="HAMAP" id="MF_00848">
    <property type="entry name" value="Uup"/>
    <property type="match status" value="1"/>
</dbReference>
<gene>
    <name evidence="11" type="primary">uup</name>
    <name evidence="13" type="ORF">HMPREF0198_0711</name>
</gene>
<dbReference type="FunFam" id="3.40.50.300:FF:000309">
    <property type="entry name" value="ABC transporter ATP-binding protein"/>
    <property type="match status" value="1"/>
</dbReference>
<dbReference type="CDD" id="cd03221">
    <property type="entry name" value="ABCF_EF-3"/>
    <property type="match status" value="2"/>
</dbReference>
<keyword evidence="2 11" id="KW-0677">Repeat</keyword>
<organism evidence="13 14">
    <name type="scientific">Cardiobacterium hominis (strain ATCC 15826 / DSM 8339 / NCTC 10426 / 6573)</name>
    <dbReference type="NCBI Taxonomy" id="638300"/>
    <lineage>
        <taxon>Bacteria</taxon>
        <taxon>Pseudomonadati</taxon>
        <taxon>Pseudomonadota</taxon>
        <taxon>Gammaproteobacteria</taxon>
        <taxon>Cardiobacteriales</taxon>
        <taxon>Cardiobacteriaceae</taxon>
        <taxon>Cardiobacterium</taxon>
    </lineage>
</organism>
<feature type="binding site" evidence="11">
    <location>
        <begin position="105"/>
        <end position="112"/>
    </location>
    <ligand>
        <name>ATP</name>
        <dbReference type="ChEBI" id="CHEBI:30616"/>
        <label>1</label>
    </ligand>
</feature>
<dbReference type="PANTHER" id="PTHR42855:SF1">
    <property type="entry name" value="ABC TRANSPORTER DOMAIN-CONTAINING PROTEIN"/>
    <property type="match status" value="1"/>
</dbReference>
<comment type="subcellular location">
    <subcellularLocation>
        <location evidence="11">Cytoplasm</location>
    </subcellularLocation>
    <text evidence="11">Associates with ribosomes.</text>
</comment>
<evidence type="ECO:0000256" key="7">
    <source>
        <dbReference type="ARBA" id="ARBA00023125"/>
    </source>
</evidence>
<protein>
    <recommendedName>
        <fullName evidence="11">ATP-binding protein Uup</fullName>
        <ecNumber evidence="11">3.6.1.-</ecNumber>
    </recommendedName>
</protein>
<evidence type="ECO:0000256" key="11">
    <source>
        <dbReference type="HAMAP-Rule" id="MF_00848"/>
    </source>
</evidence>
<dbReference type="HOGENOM" id="CLU_000604_36_0_6"/>
<evidence type="ECO:0000256" key="10">
    <source>
        <dbReference type="ARBA" id="ARBA00061478"/>
    </source>
</evidence>
<evidence type="ECO:0000256" key="8">
    <source>
        <dbReference type="ARBA" id="ARBA00023204"/>
    </source>
</evidence>
<dbReference type="GO" id="GO:0005737">
    <property type="term" value="C:cytoplasm"/>
    <property type="evidence" value="ECO:0007669"/>
    <property type="project" value="UniProtKB-SubCell"/>
</dbReference>
<proteinExistence type="inferred from homology"/>
<evidence type="ECO:0000256" key="3">
    <source>
        <dbReference type="ARBA" id="ARBA00022741"/>
    </source>
</evidence>
<dbReference type="PANTHER" id="PTHR42855">
    <property type="entry name" value="ABC TRANSPORTER ATP-BINDING SUBUNIT"/>
    <property type="match status" value="1"/>
</dbReference>
<keyword evidence="3 11" id="KW-0547">Nucleotide-binding</keyword>
<dbReference type="InterPro" id="IPR032524">
    <property type="entry name" value="ABC_tran_C"/>
</dbReference>
<keyword evidence="1 11" id="KW-0963">Cytoplasm</keyword>
<keyword evidence="5 11" id="KW-0378">Hydrolase</keyword>
<dbReference type="GO" id="GO:0043022">
    <property type="term" value="F:ribosome binding"/>
    <property type="evidence" value="ECO:0007669"/>
    <property type="project" value="UniProtKB-UniRule"/>
</dbReference>
<accession>C8N884</accession>
<comment type="function">
    <text evidence="11">Probably plays a role in ribosome assembly or function. May be involved in resolution of branched DNA intermediates that result from template switching in postreplication gaps. Binds DNA and has ATPase activity.</text>
</comment>
<keyword evidence="14" id="KW-1185">Reference proteome</keyword>
<comment type="caution">
    <text evidence="13">The sequence shown here is derived from an EMBL/GenBank/DDBJ whole genome shotgun (WGS) entry which is preliminary data.</text>
</comment>
<dbReference type="GO" id="GO:0006281">
    <property type="term" value="P:DNA repair"/>
    <property type="evidence" value="ECO:0007669"/>
    <property type="project" value="UniProtKB-KW"/>
</dbReference>
<dbReference type="InterPro" id="IPR003439">
    <property type="entry name" value="ABC_transporter-like_ATP-bd"/>
</dbReference>
<dbReference type="PROSITE" id="PS00211">
    <property type="entry name" value="ABC_TRANSPORTER_1"/>
    <property type="match status" value="2"/>
</dbReference>
<dbReference type="InterPro" id="IPR037118">
    <property type="entry name" value="Val-tRNA_synth_C_sf"/>
</dbReference>
<feature type="domain" description="ABC transporter" evidence="12">
    <location>
        <begin position="385"/>
        <end position="603"/>
    </location>
</feature>
<sequence length="703" mass="77970">MMFAVWWWILGGAIVAPASYNAALLPRAVCDFSLSCEAGEGRGVEQHRHNIKSGWQTRPNAALLREGYMALLLTAQDLSLAFGWRPLLDHVNFSLETGERVALLGRNGEGKSTLLNVLRGAQAPDDGELRLTEGVRVAYLPQDPPAADARSVREVVRDGLAETAALVARYQELLANHSDSDAETLAQLEAQVAAADGWQLENRIDNILQRFDLDGAARMADLSGGWRRRVWLARVLVAKPDVLLLDEPTNHLDMGAIVWLENLLNNFSGAVVFVTHDRAFLEKVANRIWELDRGRLLDVRSDYRRFLRTRDEMQHAEAEANARFDKKLAEEEIWIRQGIKARRTRNEGRVRALKAMRAERAARINRQGKTNLQLDAGERSGRQVIVAERVSYAHPGGAPLVQDFSDIIERGEKIGLVGANGAGKTTLLRLLLGDLAPTGGHIKHGTKLEVAYFDQLRAQLDPDETLRDSVGAGRDYVEVGGVRKHIVAYLQDFLFPPERWRTPVGALSGGERARLLLARLFAQPANVLVLDEPTNDLDIETLELLEEVLADYPGTVLLVSHDRAFLDAVVTRLWVFNAQKNRIEQTVGGFADWLNQGGDIAQLEAVTATVAPEKPAPTPAAAPVAEKKSGKLSYKYQRELEALPGQIEAKEAEIARLTDTVQQADFYQRPPAEQQAAFAELEAAQQTLEALLERWMQLEEGEV</sequence>
<dbReference type="Proteomes" id="UP000004870">
    <property type="component" value="Unassembled WGS sequence"/>
</dbReference>
<dbReference type="InterPro" id="IPR017871">
    <property type="entry name" value="ABC_transporter-like_CS"/>
</dbReference>
<evidence type="ECO:0000256" key="2">
    <source>
        <dbReference type="ARBA" id="ARBA00022737"/>
    </source>
</evidence>
<evidence type="ECO:0000256" key="4">
    <source>
        <dbReference type="ARBA" id="ARBA00022763"/>
    </source>
</evidence>
<dbReference type="InterPro" id="IPR051309">
    <property type="entry name" value="ABCF_ATPase"/>
</dbReference>
<dbReference type="STRING" id="2718.CHUV0807_1528"/>
<dbReference type="Gene3D" id="3.40.50.300">
    <property type="entry name" value="P-loop containing nucleotide triphosphate hydrolases"/>
    <property type="match status" value="2"/>
</dbReference>
<dbReference type="Pfam" id="PF00005">
    <property type="entry name" value="ABC_tran"/>
    <property type="match status" value="2"/>
</dbReference>
<dbReference type="AlphaFoldDB" id="C8N884"/>
<feature type="domain" description="ABC transporter" evidence="12">
    <location>
        <begin position="73"/>
        <end position="318"/>
    </location>
</feature>
<dbReference type="GO" id="GO:0016887">
    <property type="term" value="F:ATP hydrolysis activity"/>
    <property type="evidence" value="ECO:0007669"/>
    <property type="project" value="UniProtKB-UniRule"/>
</dbReference>
<keyword evidence="4 11" id="KW-0227">DNA damage</keyword>
<evidence type="ECO:0000256" key="5">
    <source>
        <dbReference type="ARBA" id="ARBA00022801"/>
    </source>
</evidence>
<dbReference type="PROSITE" id="PS50893">
    <property type="entry name" value="ABC_TRANSPORTER_2"/>
    <property type="match status" value="2"/>
</dbReference>
<keyword evidence="8 11" id="KW-0234">DNA repair</keyword>
<dbReference type="SMART" id="SM00382">
    <property type="entry name" value="AAA"/>
    <property type="match status" value="2"/>
</dbReference>
<evidence type="ECO:0000313" key="14">
    <source>
        <dbReference type="Proteomes" id="UP000004870"/>
    </source>
</evidence>
<dbReference type="GO" id="GO:0005524">
    <property type="term" value="F:ATP binding"/>
    <property type="evidence" value="ECO:0007669"/>
    <property type="project" value="UniProtKB-UniRule"/>
</dbReference>
<dbReference type="InterPro" id="IPR003593">
    <property type="entry name" value="AAA+_ATPase"/>
</dbReference>
<evidence type="ECO:0000259" key="12">
    <source>
        <dbReference type="PROSITE" id="PS50893"/>
    </source>
</evidence>
<dbReference type="Pfam" id="PF16326">
    <property type="entry name" value="ABC_tran_CTD"/>
    <property type="match status" value="1"/>
</dbReference>
<dbReference type="SUPFAM" id="SSF52540">
    <property type="entry name" value="P-loop containing nucleoside triphosphate hydrolases"/>
    <property type="match status" value="2"/>
</dbReference>
<dbReference type="FunFam" id="3.40.50.300:FF:000011">
    <property type="entry name" value="Putative ABC transporter ATP-binding component"/>
    <property type="match status" value="1"/>
</dbReference>
<dbReference type="EC" id="3.6.1.-" evidence="11"/>
<evidence type="ECO:0000256" key="1">
    <source>
        <dbReference type="ARBA" id="ARBA00022490"/>
    </source>
</evidence>
<comment type="catalytic activity">
    <reaction evidence="9 11">
        <text>ATP + H2O = ADP + phosphate + H(+)</text>
        <dbReference type="Rhea" id="RHEA:13065"/>
        <dbReference type="ChEBI" id="CHEBI:15377"/>
        <dbReference type="ChEBI" id="CHEBI:15378"/>
        <dbReference type="ChEBI" id="CHEBI:30616"/>
        <dbReference type="ChEBI" id="CHEBI:43474"/>
        <dbReference type="ChEBI" id="CHEBI:456216"/>
    </reaction>
</comment>
<keyword evidence="11" id="KW-0175">Coiled coil</keyword>
<keyword evidence="6 11" id="KW-0067">ATP-binding</keyword>
<dbReference type="EMBL" id="ACKY01000031">
    <property type="protein sequence ID" value="EEV89191.1"/>
    <property type="molecule type" value="Genomic_DNA"/>
</dbReference>
<dbReference type="InterPro" id="IPR043686">
    <property type="entry name" value="Uup"/>
</dbReference>
<name>C8N884_CARH6</name>
<dbReference type="GO" id="GO:0003677">
    <property type="term" value="F:DNA binding"/>
    <property type="evidence" value="ECO:0007669"/>
    <property type="project" value="UniProtKB-UniRule"/>
</dbReference>
<evidence type="ECO:0000256" key="9">
    <source>
        <dbReference type="ARBA" id="ARBA00049360"/>
    </source>
</evidence>
<feature type="binding site" evidence="11">
    <location>
        <begin position="418"/>
        <end position="425"/>
    </location>
    <ligand>
        <name>ATP</name>
        <dbReference type="ChEBI" id="CHEBI:30616"/>
        <label>2</label>
    </ligand>
</feature>